<evidence type="ECO:0000256" key="1">
    <source>
        <dbReference type="SAM" id="Phobius"/>
    </source>
</evidence>
<feature type="transmembrane region" description="Helical" evidence="1">
    <location>
        <begin position="134"/>
        <end position="156"/>
    </location>
</feature>
<sequence length="262" mass="29722">MYKRMYIYFFVSFLVVVSGFMPSYFLELGENDVAHHIHSLSAILWYLLLISQAVLIKQKKNNLHRIIGKASFVLAPVVIGSAFHIMYVSQTDLKMDAFWTLTFFMVDHGMILAFAFSYFLAVRFTKQIQLHARFMAITALVVLPAPLSRLMGASLIPDLSGMARLNIVYILVEVIFVIILFRDRELRFTKNPFSFFFISILVIHGIVNFAGNSIIWAEYSNLYISAYSSASHIVNIGWLAGFLSLAFAIYLSKLRGASESVS</sequence>
<evidence type="ECO:0000313" key="2">
    <source>
        <dbReference type="EMBL" id="TLU66660.1"/>
    </source>
</evidence>
<evidence type="ECO:0008006" key="4">
    <source>
        <dbReference type="Google" id="ProtNLM"/>
    </source>
</evidence>
<feature type="transmembrane region" description="Helical" evidence="1">
    <location>
        <begin position="67"/>
        <end position="87"/>
    </location>
</feature>
<feature type="transmembrane region" description="Helical" evidence="1">
    <location>
        <begin position="193"/>
        <end position="217"/>
    </location>
</feature>
<comment type="caution">
    <text evidence="2">The sequence shown here is derived from an EMBL/GenBank/DDBJ whole genome shotgun (WGS) entry which is preliminary data.</text>
</comment>
<keyword evidence="1" id="KW-1133">Transmembrane helix</keyword>
<dbReference type="OrthoDB" id="822156at2"/>
<feature type="transmembrane region" description="Helical" evidence="1">
    <location>
        <begin position="162"/>
        <end position="181"/>
    </location>
</feature>
<feature type="transmembrane region" description="Helical" evidence="1">
    <location>
        <begin position="229"/>
        <end position="251"/>
    </location>
</feature>
<dbReference type="RefSeq" id="WP_138318727.1">
    <property type="nucleotide sequence ID" value="NZ_VCBC01000004.1"/>
</dbReference>
<dbReference type="Proteomes" id="UP000307790">
    <property type="component" value="Unassembled WGS sequence"/>
</dbReference>
<gene>
    <name evidence="2" type="ORF">FE810_03870</name>
</gene>
<feature type="transmembrane region" description="Helical" evidence="1">
    <location>
        <begin position="7"/>
        <end position="25"/>
    </location>
</feature>
<accession>A0A5R9IM90</accession>
<feature type="transmembrane region" description="Helical" evidence="1">
    <location>
        <begin position="37"/>
        <end position="55"/>
    </location>
</feature>
<dbReference type="EMBL" id="VCBC01000004">
    <property type="protein sequence ID" value="TLU66660.1"/>
    <property type="molecule type" value="Genomic_DNA"/>
</dbReference>
<name>A0A5R9IM90_9GAMM</name>
<keyword evidence="1" id="KW-0472">Membrane</keyword>
<proteinExistence type="predicted"/>
<dbReference type="AlphaFoldDB" id="A0A5R9IM90"/>
<organism evidence="2 3">
    <name type="scientific">Thalassotalea litorea</name>
    <dbReference type="NCBI Taxonomy" id="2020715"/>
    <lineage>
        <taxon>Bacteria</taxon>
        <taxon>Pseudomonadati</taxon>
        <taxon>Pseudomonadota</taxon>
        <taxon>Gammaproteobacteria</taxon>
        <taxon>Alteromonadales</taxon>
        <taxon>Colwelliaceae</taxon>
        <taxon>Thalassotalea</taxon>
    </lineage>
</organism>
<keyword evidence="3" id="KW-1185">Reference proteome</keyword>
<protein>
    <recommendedName>
        <fullName evidence="4">DUF2306 domain-containing protein</fullName>
    </recommendedName>
</protein>
<keyword evidence="1" id="KW-0812">Transmembrane</keyword>
<evidence type="ECO:0000313" key="3">
    <source>
        <dbReference type="Proteomes" id="UP000307790"/>
    </source>
</evidence>
<feature type="transmembrane region" description="Helical" evidence="1">
    <location>
        <begin position="99"/>
        <end position="122"/>
    </location>
</feature>
<reference evidence="2 3" key="1">
    <citation type="submission" date="2019-05" db="EMBL/GenBank/DDBJ databases">
        <title>Genome sequences of Thalassotalea litorea 1K03283.</title>
        <authorList>
            <person name="Zhang D."/>
        </authorList>
    </citation>
    <scope>NUCLEOTIDE SEQUENCE [LARGE SCALE GENOMIC DNA]</scope>
    <source>
        <strain evidence="2 3">MCCC 1K03283</strain>
    </source>
</reference>